<dbReference type="Proteomes" id="UP000663852">
    <property type="component" value="Unassembled WGS sequence"/>
</dbReference>
<evidence type="ECO:0000256" key="3">
    <source>
        <dbReference type="ARBA" id="ARBA00022679"/>
    </source>
</evidence>
<dbReference type="SUPFAM" id="SSF56399">
    <property type="entry name" value="ADP-ribosylation"/>
    <property type="match status" value="1"/>
</dbReference>
<evidence type="ECO:0000256" key="7">
    <source>
        <dbReference type="SAM" id="Phobius"/>
    </source>
</evidence>
<dbReference type="GO" id="GO:0016779">
    <property type="term" value="F:nucleotidyltransferase activity"/>
    <property type="evidence" value="ECO:0007669"/>
    <property type="project" value="UniProtKB-KW"/>
</dbReference>
<gene>
    <name evidence="8" type="ORF">EDS130_LOCUS24799</name>
</gene>
<evidence type="ECO:0000256" key="4">
    <source>
        <dbReference type="ARBA" id="ARBA00022695"/>
    </source>
</evidence>
<keyword evidence="6" id="KW-0520">NAD</keyword>
<proteinExistence type="inferred from homology"/>
<evidence type="ECO:0000313" key="9">
    <source>
        <dbReference type="Proteomes" id="UP000663852"/>
    </source>
</evidence>
<dbReference type="Gene3D" id="2.120.10.30">
    <property type="entry name" value="TolB, C-terminal domain"/>
    <property type="match status" value="1"/>
</dbReference>
<keyword evidence="6" id="KW-0521">NADP</keyword>
<dbReference type="OrthoDB" id="10025178at2759"/>
<evidence type="ECO:0000256" key="2">
    <source>
        <dbReference type="ARBA" id="ARBA00022676"/>
    </source>
</evidence>
<accession>A0A814VQC8</accession>
<name>A0A814VQC8_ADIRI</name>
<feature type="transmembrane region" description="Helical" evidence="7">
    <location>
        <begin position="402"/>
        <end position="426"/>
    </location>
</feature>
<dbReference type="InterPro" id="IPR011042">
    <property type="entry name" value="6-blade_b-propeller_TolB-like"/>
</dbReference>
<keyword evidence="7" id="KW-1133">Transmembrane helix</keyword>
<dbReference type="SUPFAM" id="SSF101898">
    <property type="entry name" value="NHL repeat"/>
    <property type="match status" value="1"/>
</dbReference>
<keyword evidence="3 6" id="KW-0808">Transferase</keyword>
<dbReference type="Gene3D" id="3.90.176.10">
    <property type="entry name" value="Toxin ADP-ribosyltransferase, Chain A, domain 1"/>
    <property type="match status" value="1"/>
</dbReference>
<keyword evidence="4" id="KW-0548">Nucleotidyltransferase</keyword>
<keyword evidence="7" id="KW-0472">Membrane</keyword>
<dbReference type="GO" id="GO:0106274">
    <property type="term" value="F:NAD+-protein-arginine ADP-ribosyltransferase activity"/>
    <property type="evidence" value="ECO:0007669"/>
    <property type="project" value="UniProtKB-EC"/>
</dbReference>
<comment type="similarity">
    <text evidence="1 6">Belongs to the Arg-specific ADP-ribosyltransferase family.</text>
</comment>
<evidence type="ECO:0000313" key="8">
    <source>
        <dbReference type="EMBL" id="CAF1190899.1"/>
    </source>
</evidence>
<comment type="catalytic activity">
    <reaction evidence="5 6">
        <text>L-arginyl-[protein] + NAD(+) = N(omega)-(ADP-D-ribosyl)-L-arginyl-[protein] + nicotinamide + H(+)</text>
        <dbReference type="Rhea" id="RHEA:19149"/>
        <dbReference type="Rhea" id="RHEA-COMP:10532"/>
        <dbReference type="Rhea" id="RHEA-COMP:15087"/>
        <dbReference type="ChEBI" id="CHEBI:15378"/>
        <dbReference type="ChEBI" id="CHEBI:17154"/>
        <dbReference type="ChEBI" id="CHEBI:29965"/>
        <dbReference type="ChEBI" id="CHEBI:57540"/>
        <dbReference type="ChEBI" id="CHEBI:142554"/>
        <dbReference type="EC" id="2.4.2.31"/>
    </reaction>
</comment>
<dbReference type="Pfam" id="PF01129">
    <property type="entry name" value="ART"/>
    <property type="match status" value="1"/>
</dbReference>
<comment type="caution">
    <text evidence="8">The sequence shown here is derived from an EMBL/GenBank/DDBJ whole genome shotgun (WGS) entry which is preliminary data.</text>
</comment>
<sequence>MSHSNYRYFSLQDDEPTTNPTGTDNILIWLDEKALDSTSPNTQLMIDMLKSISNINCKLYNSAELFLAEANTIARTGRVILVTSGWFAERLFPELSISLLRAISVICIFCKDSRNYQYLQKRYRKIVGVFTEEQYLKEAIEDELNPSSEFFVTDQHLSPHFVLSDDREEFKFYKQYIELLQNYPWTSDNRKTMLDECIKHYRKDAAQRRRIDEFQYSYIPETAIKCYIPETAIKWYTKDSFLYRLVNKVLRSLDMEQIIIFRPFIRDLCKQLQTLHEQNQSDTPLTVFRGHADMTVKQFATIERNVVYAGISSAQKRSVVFEIRTNYKSTNVVFADVAAYSEIPEEVLFSLCSVFKIDSIQNDEQNELSKVILSTPNEDPVAIPEQRNNRLPFLYQYSQKTYIIRICAVILFTMIIALGVLFGVILQFQNHNGRSYECVGANCADVSTTAASTLGADCIPVGWNYKGDLITTDRPYVHLTVDHDSNVYVAHRKGKSLDKWSPQAHYSFIYRPNLYIFAPESVIGDIINKLGVNPSLYHCGGLYVNSAGDIFMLATPSGVVYKWTVNSSSAILVVDGNKIDSVRYPTTNIVAFAVYEPDNTIYLLDRGTRSWKSSNGSLVSVGYDFNRILKYSNGSELGETIIDGIPLHMFSHTKAVDVDAYTIAVDKTGYVISGELHRVSIWSPDGKFHSTVMNKYRIHESVGQEIYTRTIVIDRLGDIYAYVSPGRIFAEPTT</sequence>
<keyword evidence="2 6" id="KW-0328">Glycosyltransferase</keyword>
<reference evidence="8" key="1">
    <citation type="submission" date="2021-02" db="EMBL/GenBank/DDBJ databases">
        <authorList>
            <person name="Nowell W R."/>
        </authorList>
    </citation>
    <scope>NUCLEOTIDE SEQUENCE</scope>
</reference>
<evidence type="ECO:0000256" key="5">
    <source>
        <dbReference type="ARBA" id="ARBA00047597"/>
    </source>
</evidence>
<evidence type="ECO:0000256" key="1">
    <source>
        <dbReference type="ARBA" id="ARBA00009558"/>
    </source>
</evidence>
<keyword evidence="7" id="KW-0812">Transmembrane</keyword>
<dbReference type="EMBL" id="CAJNOJ010000142">
    <property type="protein sequence ID" value="CAF1190899.1"/>
    <property type="molecule type" value="Genomic_DNA"/>
</dbReference>
<evidence type="ECO:0000256" key="6">
    <source>
        <dbReference type="RuleBase" id="RU361228"/>
    </source>
</evidence>
<organism evidence="8 9">
    <name type="scientific">Adineta ricciae</name>
    <name type="common">Rotifer</name>
    <dbReference type="NCBI Taxonomy" id="249248"/>
    <lineage>
        <taxon>Eukaryota</taxon>
        <taxon>Metazoa</taxon>
        <taxon>Spiralia</taxon>
        <taxon>Gnathifera</taxon>
        <taxon>Rotifera</taxon>
        <taxon>Eurotatoria</taxon>
        <taxon>Bdelloidea</taxon>
        <taxon>Adinetida</taxon>
        <taxon>Adinetidae</taxon>
        <taxon>Adineta</taxon>
    </lineage>
</organism>
<dbReference type="AlphaFoldDB" id="A0A814VQC8"/>
<protein>
    <recommendedName>
        <fullName evidence="6">NAD(P)(+)--arginine ADP-ribosyltransferase</fullName>
        <ecNumber evidence="6">2.4.2.31</ecNumber>
    </recommendedName>
    <alternativeName>
        <fullName evidence="6">Mono(ADP-ribosyl)transferase</fullName>
    </alternativeName>
</protein>
<dbReference type="InterPro" id="IPR000768">
    <property type="entry name" value="ART"/>
</dbReference>
<dbReference type="EC" id="2.4.2.31" evidence="6"/>